<dbReference type="EMBL" id="UINC01012533">
    <property type="protein sequence ID" value="SVA54689.1"/>
    <property type="molecule type" value="Genomic_DNA"/>
</dbReference>
<dbReference type="AlphaFoldDB" id="A0A381WQA1"/>
<dbReference type="SUPFAM" id="SSF51735">
    <property type="entry name" value="NAD(P)-binding Rossmann-fold domains"/>
    <property type="match status" value="1"/>
</dbReference>
<dbReference type="PANTHER" id="PTHR43245">
    <property type="entry name" value="BIFUNCTIONAL POLYMYXIN RESISTANCE PROTEIN ARNA"/>
    <property type="match status" value="1"/>
</dbReference>
<evidence type="ECO:0000259" key="2">
    <source>
        <dbReference type="Pfam" id="PF01370"/>
    </source>
</evidence>
<evidence type="ECO:0000256" key="1">
    <source>
        <dbReference type="SAM" id="Phobius"/>
    </source>
</evidence>
<sequence>MAEAGHEVVGVDRRSSVRPAPGVDLVTADLAVTDLRRLFTGADTVVHLASGLRPQESGADPGHAIPAVAQRLLAALDDSVVTHLVVLSTAMVYGAWPDNPVPLTEEAEVQPCPDFRFAVRRADLERRAEEWGRGRPERVTTILRPAVTVAEEKPGGLARLLASAKAIRSEEGDPMGQFLHADDLAEAVVVVVDRRPLGPVNVAPDGWIPAPLMADLGGPVPRLRLPAPLGAGVARLRWTLGLTDAPPGIQPYTVHPWVVSNDRLRQLGWEARHSNEEAYVAGHEPGTFDQLDARSRQVLSLGAALVFVVGLVSGLVWLLRRLGDHPVDGHD</sequence>
<dbReference type="Pfam" id="PF01370">
    <property type="entry name" value="Epimerase"/>
    <property type="match status" value="1"/>
</dbReference>
<feature type="domain" description="NAD-dependent epimerase/dehydratase" evidence="2">
    <location>
        <begin position="2"/>
        <end position="194"/>
    </location>
</feature>
<keyword evidence="1" id="KW-0472">Membrane</keyword>
<protein>
    <recommendedName>
        <fullName evidence="2">NAD-dependent epimerase/dehydratase domain-containing protein</fullName>
    </recommendedName>
</protein>
<dbReference type="PANTHER" id="PTHR43245:SF52">
    <property type="entry name" value="NAD-DEPENDENT EPIMERASE_DEHYDRATASE"/>
    <property type="match status" value="1"/>
</dbReference>
<accession>A0A381WQA1</accession>
<name>A0A381WQA1_9ZZZZ</name>
<keyword evidence="1" id="KW-0812">Transmembrane</keyword>
<evidence type="ECO:0000313" key="3">
    <source>
        <dbReference type="EMBL" id="SVA54689.1"/>
    </source>
</evidence>
<dbReference type="InterPro" id="IPR001509">
    <property type="entry name" value="Epimerase_deHydtase"/>
</dbReference>
<dbReference type="InterPro" id="IPR036291">
    <property type="entry name" value="NAD(P)-bd_dom_sf"/>
</dbReference>
<dbReference type="InterPro" id="IPR050177">
    <property type="entry name" value="Lipid_A_modif_metabolic_enz"/>
</dbReference>
<keyword evidence="1" id="KW-1133">Transmembrane helix</keyword>
<dbReference type="Gene3D" id="3.40.50.720">
    <property type="entry name" value="NAD(P)-binding Rossmann-like Domain"/>
    <property type="match status" value="1"/>
</dbReference>
<reference evidence="3" key="1">
    <citation type="submission" date="2018-05" db="EMBL/GenBank/DDBJ databases">
        <authorList>
            <person name="Lanie J.A."/>
            <person name="Ng W.-L."/>
            <person name="Kazmierczak K.M."/>
            <person name="Andrzejewski T.M."/>
            <person name="Davidsen T.M."/>
            <person name="Wayne K.J."/>
            <person name="Tettelin H."/>
            <person name="Glass J.I."/>
            <person name="Rusch D."/>
            <person name="Podicherti R."/>
            <person name="Tsui H.-C.T."/>
            <person name="Winkler M.E."/>
        </authorList>
    </citation>
    <scope>NUCLEOTIDE SEQUENCE</scope>
</reference>
<gene>
    <name evidence="3" type="ORF">METZ01_LOCUS107543</name>
</gene>
<organism evidence="3">
    <name type="scientific">marine metagenome</name>
    <dbReference type="NCBI Taxonomy" id="408172"/>
    <lineage>
        <taxon>unclassified sequences</taxon>
        <taxon>metagenomes</taxon>
        <taxon>ecological metagenomes</taxon>
    </lineage>
</organism>
<proteinExistence type="predicted"/>
<feature type="transmembrane region" description="Helical" evidence="1">
    <location>
        <begin position="298"/>
        <end position="319"/>
    </location>
</feature>